<protein>
    <submittedName>
        <fullName evidence="3">Phosphotransferase</fullName>
    </submittedName>
</protein>
<dbReference type="InterPro" id="IPR049739">
    <property type="entry name" value="YraL-like"/>
</dbReference>
<reference evidence="3" key="1">
    <citation type="submission" date="2020-10" db="EMBL/GenBank/DDBJ databases">
        <authorList>
            <person name="Gilroy R."/>
        </authorList>
    </citation>
    <scope>NUCLEOTIDE SEQUENCE</scope>
    <source>
        <strain evidence="3">CHK190-19873</strain>
    </source>
</reference>
<organism evidence="3 4">
    <name type="scientific">Candidatus Limivivens intestinipullorum</name>
    <dbReference type="NCBI Taxonomy" id="2840858"/>
    <lineage>
        <taxon>Bacteria</taxon>
        <taxon>Bacillati</taxon>
        <taxon>Bacillota</taxon>
        <taxon>Clostridia</taxon>
        <taxon>Lachnospirales</taxon>
        <taxon>Lachnospiraceae</taxon>
        <taxon>Lachnospiraceae incertae sedis</taxon>
        <taxon>Candidatus Limivivens</taxon>
    </lineage>
</organism>
<dbReference type="PANTHER" id="PTHR21064">
    <property type="entry name" value="AMINOGLYCOSIDE PHOSPHOTRANSFERASE DOMAIN-CONTAINING PROTEIN-RELATED"/>
    <property type="match status" value="1"/>
</dbReference>
<dbReference type="Pfam" id="PF01636">
    <property type="entry name" value="APH"/>
    <property type="match status" value="1"/>
</dbReference>
<dbReference type="EMBL" id="DVIQ01000073">
    <property type="protein sequence ID" value="HIS32184.1"/>
    <property type="molecule type" value="Genomic_DNA"/>
</dbReference>
<reference evidence="3" key="2">
    <citation type="journal article" date="2021" name="PeerJ">
        <title>Extensive microbial diversity within the chicken gut microbiome revealed by metagenomics and culture.</title>
        <authorList>
            <person name="Gilroy R."/>
            <person name="Ravi A."/>
            <person name="Getino M."/>
            <person name="Pursley I."/>
            <person name="Horton D.L."/>
            <person name="Alikhan N.F."/>
            <person name="Baker D."/>
            <person name="Gharbi K."/>
            <person name="Hall N."/>
            <person name="Watson M."/>
            <person name="Adriaenssens E.M."/>
            <person name="Foster-Nyarko E."/>
            <person name="Jarju S."/>
            <person name="Secka A."/>
            <person name="Antonio M."/>
            <person name="Oren A."/>
            <person name="Chaudhuri R.R."/>
            <person name="La Ragione R."/>
            <person name="Hildebrand F."/>
            <person name="Pallen M.J."/>
        </authorList>
    </citation>
    <scope>NUCLEOTIDE SEQUENCE</scope>
    <source>
        <strain evidence="3">CHK190-19873</strain>
    </source>
</reference>
<gene>
    <name evidence="3" type="ORF">IAB44_11680</name>
</gene>
<evidence type="ECO:0000313" key="4">
    <source>
        <dbReference type="Proteomes" id="UP000823935"/>
    </source>
</evidence>
<dbReference type="Gene3D" id="3.90.1200.10">
    <property type="match status" value="1"/>
</dbReference>
<dbReference type="InterPro" id="IPR011009">
    <property type="entry name" value="Kinase-like_dom_sf"/>
</dbReference>
<comment type="similarity">
    <text evidence="1">Belongs to the pseudomonas-type ThrB family.</text>
</comment>
<name>A0A9D1ETY5_9FIRM</name>
<accession>A0A9D1ETY5</accession>
<sequence>MKYVNAKDVLPEDLLVSIKKYFQGGYLYVPKEDRCGIKEKTVYKIELEKRNQQIYLQHLEGKTNGHLGKIYHLSESSIRRIIVKEKGEYREMEKMIEHILPLWGIEEKQLSQIYPTTWEINRAYVLKIYEDKTQLERNIKTSEILLKCDIPVAKILPTERKEKYAEIENFYFLMTRKLTGSNLSDRKDTAMAYKMGCAIARLHSAFKECEKEIDFWENSLLSEMKGWIQEALIANEWQIINKEEYKETAAYLEEIYNFLPRQLIHRDVHFGNFLFFKGDLSGYIDFDLSQRNIRIFDLCYFLTGLLAEETDDFFTKSEWLEIVKAVISGYESRIPLCTEEKNAMPCVMESIEILFTAYFATLDNIKLAKDAGKVFRFLKDNEKEIKNTIESLQYR</sequence>
<evidence type="ECO:0000256" key="1">
    <source>
        <dbReference type="ARBA" id="ARBA00038240"/>
    </source>
</evidence>
<dbReference type="Proteomes" id="UP000823935">
    <property type="component" value="Unassembled WGS sequence"/>
</dbReference>
<dbReference type="InterPro" id="IPR009057">
    <property type="entry name" value="Homeodomain-like_sf"/>
</dbReference>
<dbReference type="InterPro" id="IPR050249">
    <property type="entry name" value="Pseudomonas-type_ThrB"/>
</dbReference>
<evidence type="ECO:0000259" key="2">
    <source>
        <dbReference type="Pfam" id="PF01636"/>
    </source>
</evidence>
<dbReference type="SUPFAM" id="SSF46689">
    <property type="entry name" value="Homeodomain-like"/>
    <property type="match status" value="1"/>
</dbReference>
<comment type="caution">
    <text evidence="3">The sequence shown here is derived from an EMBL/GenBank/DDBJ whole genome shotgun (WGS) entry which is preliminary data.</text>
</comment>
<dbReference type="GO" id="GO:0019202">
    <property type="term" value="F:amino acid kinase activity"/>
    <property type="evidence" value="ECO:0007669"/>
    <property type="project" value="TreeGrafter"/>
</dbReference>
<dbReference type="InterPro" id="IPR002575">
    <property type="entry name" value="Aminoglycoside_PTrfase"/>
</dbReference>
<dbReference type="SUPFAM" id="SSF56112">
    <property type="entry name" value="Protein kinase-like (PK-like)"/>
    <property type="match status" value="1"/>
</dbReference>
<evidence type="ECO:0000313" key="3">
    <source>
        <dbReference type="EMBL" id="HIS32184.1"/>
    </source>
</evidence>
<dbReference type="NCBIfam" id="NF040785">
    <property type="entry name" value="CD3324_fam"/>
    <property type="match status" value="1"/>
</dbReference>
<dbReference type="Gene3D" id="3.30.200.20">
    <property type="entry name" value="Phosphorylase Kinase, domain 1"/>
    <property type="match status" value="1"/>
</dbReference>
<dbReference type="AlphaFoldDB" id="A0A9D1ETY5"/>
<dbReference type="PANTHER" id="PTHR21064:SF6">
    <property type="entry name" value="AMINOGLYCOSIDE PHOSPHOTRANSFERASE DOMAIN-CONTAINING PROTEIN"/>
    <property type="match status" value="1"/>
</dbReference>
<proteinExistence type="inferred from homology"/>
<feature type="domain" description="Aminoglycoside phosphotransferase" evidence="2">
    <location>
        <begin position="119"/>
        <end position="310"/>
    </location>
</feature>